<keyword evidence="3" id="KW-1185">Reference proteome</keyword>
<feature type="transmembrane region" description="Helical" evidence="1">
    <location>
        <begin position="123"/>
        <end position="145"/>
    </location>
</feature>
<dbReference type="Proteomes" id="UP001595722">
    <property type="component" value="Unassembled WGS sequence"/>
</dbReference>
<name>A0ABV7VUT7_9GAMM</name>
<organism evidence="2 3">
    <name type="scientific">Bacterioplanoides pacificum</name>
    <dbReference type="NCBI Taxonomy" id="1171596"/>
    <lineage>
        <taxon>Bacteria</taxon>
        <taxon>Pseudomonadati</taxon>
        <taxon>Pseudomonadota</taxon>
        <taxon>Gammaproteobacteria</taxon>
        <taxon>Oceanospirillales</taxon>
        <taxon>Oceanospirillaceae</taxon>
        <taxon>Bacterioplanoides</taxon>
    </lineage>
</organism>
<dbReference type="EMBL" id="JBHRYB010000014">
    <property type="protein sequence ID" value="MFC3681305.1"/>
    <property type="molecule type" value="Genomic_DNA"/>
</dbReference>
<dbReference type="RefSeq" id="WP_376867635.1">
    <property type="nucleotide sequence ID" value="NZ_JBHRYB010000014.1"/>
</dbReference>
<evidence type="ECO:0000256" key="1">
    <source>
        <dbReference type="SAM" id="Phobius"/>
    </source>
</evidence>
<evidence type="ECO:0000313" key="3">
    <source>
        <dbReference type="Proteomes" id="UP001595722"/>
    </source>
</evidence>
<protein>
    <submittedName>
        <fullName evidence="2">BPSS1780 family membrane protein</fullName>
    </submittedName>
</protein>
<sequence>MSQDTAVNPYDAPAAELDAATASSEIRFCPPKGIRGGEGFSIFGDAWQIFKQAPWLWIATTFSLFILMMLLSLIPIAGQIATALLVTPMAAGLYMGAEEIRNGGSLKFGHLFAAFSSGKGGRLMGFAVVYLVLYIVAMAVPLLALGQGNLLPLLLGQEAGNFNPAGMMAGFAVMMIVGLALSMVYWFAVPLIALQDQKMFQAMGNSLKGCLKNIWPLTLYGLAMMFWMIVAMIPLGLGLFVMIPVLYISCYTGYRRIFTE</sequence>
<feature type="transmembrane region" description="Helical" evidence="1">
    <location>
        <begin position="55"/>
        <end position="74"/>
    </location>
</feature>
<keyword evidence="1" id="KW-0812">Transmembrane</keyword>
<keyword evidence="1" id="KW-0472">Membrane</keyword>
<feature type="transmembrane region" description="Helical" evidence="1">
    <location>
        <begin position="165"/>
        <end position="189"/>
    </location>
</feature>
<keyword evidence="1" id="KW-1133">Transmembrane helix</keyword>
<reference evidence="3" key="1">
    <citation type="journal article" date="2019" name="Int. J. Syst. Evol. Microbiol.">
        <title>The Global Catalogue of Microorganisms (GCM) 10K type strain sequencing project: providing services to taxonomists for standard genome sequencing and annotation.</title>
        <authorList>
            <consortium name="The Broad Institute Genomics Platform"/>
            <consortium name="The Broad Institute Genome Sequencing Center for Infectious Disease"/>
            <person name="Wu L."/>
            <person name="Ma J."/>
        </authorList>
    </citation>
    <scope>NUCLEOTIDE SEQUENCE [LARGE SCALE GENOMIC DNA]</scope>
    <source>
        <strain evidence="3">KCTC 42424</strain>
    </source>
</reference>
<evidence type="ECO:0000313" key="2">
    <source>
        <dbReference type="EMBL" id="MFC3681305.1"/>
    </source>
</evidence>
<comment type="caution">
    <text evidence="2">The sequence shown here is derived from an EMBL/GenBank/DDBJ whole genome shotgun (WGS) entry which is preliminary data.</text>
</comment>
<dbReference type="InterPro" id="IPR047798">
    <property type="entry name" value="BPSS1780-like"/>
</dbReference>
<proteinExistence type="predicted"/>
<gene>
    <name evidence="2" type="ORF">ACFOMG_14465</name>
</gene>
<accession>A0ABV7VUT7</accession>
<feature type="transmembrane region" description="Helical" evidence="1">
    <location>
        <begin position="235"/>
        <end position="254"/>
    </location>
</feature>
<dbReference type="NCBIfam" id="NF041043">
    <property type="entry name" value="BPSS1780_fam"/>
    <property type="match status" value="1"/>
</dbReference>